<dbReference type="InterPro" id="IPR011650">
    <property type="entry name" value="Peptidase_M20_dimer"/>
</dbReference>
<dbReference type="Proteomes" id="UP001300502">
    <property type="component" value="Unassembled WGS sequence"/>
</dbReference>
<comment type="caution">
    <text evidence="8">The sequence shown here is derived from an EMBL/GenBank/DDBJ whole genome shotgun (WGS) entry which is preliminary data.</text>
</comment>
<evidence type="ECO:0000256" key="3">
    <source>
        <dbReference type="ARBA" id="ARBA00022723"/>
    </source>
</evidence>
<dbReference type="SUPFAM" id="SSF55031">
    <property type="entry name" value="Bacterial exopeptidase dimerisation domain"/>
    <property type="match status" value="1"/>
</dbReference>
<sequence length="440" mass="48567">MLSFSQLVCCLCLLFFVVFSKAEPDFSLLNISVDTERLVEDLKILGQFSDGDYPGITRLLYSKEDKAARRYLIALFEQSGLSVSWDPVGNIFARWEGSDPTAPAVGSGSHFDTLLNAGLYDGTLGVLGALEAIRSLKKAGFQPKRSIEIVAFTSEEVSRFGVGCVGSRYMVGSLSVEELMKLKDSEGVDFDSARKFCGYTEELGSSTTSDDRYSAFVELHIEQYHILEDKGIPIGLVTDIAAPALYTVEWKGPGGHAGSVPLNERQDPFLAASEFALSLEQLILKDPTNSRATIGRVEVYPGSAGAIPRSVRLSVDIRDINEESRTKLKEQAMEKAASIAQKRKVKMDISHNYSYPPAKMDPKVIAVMEDSCRKYNLTFLKMISRPFHDSLFMATKFPTGMIFIPCKEGKSHVPDEYASPEDILRGVEVLAETLARLSYL</sequence>
<feature type="signal peptide" evidence="6">
    <location>
        <begin position="1"/>
        <end position="22"/>
    </location>
</feature>
<name>A0AAV9IFS3_9RHOD</name>
<protein>
    <recommendedName>
        <fullName evidence="7">Peptidase M20 dimerisation domain-containing protein</fullName>
    </recommendedName>
</protein>
<dbReference type="Pfam" id="PF01546">
    <property type="entry name" value="Peptidase_M20"/>
    <property type="match status" value="1"/>
</dbReference>
<dbReference type="GO" id="GO:0046872">
    <property type="term" value="F:metal ion binding"/>
    <property type="evidence" value="ECO:0007669"/>
    <property type="project" value="UniProtKB-KW"/>
</dbReference>
<dbReference type="InterPro" id="IPR010158">
    <property type="entry name" value="Amidase_Cbmase"/>
</dbReference>
<evidence type="ECO:0000313" key="8">
    <source>
        <dbReference type="EMBL" id="KAK4526076.1"/>
    </source>
</evidence>
<evidence type="ECO:0000256" key="2">
    <source>
        <dbReference type="ARBA" id="ARBA00011738"/>
    </source>
</evidence>
<evidence type="ECO:0000256" key="5">
    <source>
        <dbReference type="ARBA" id="ARBA00023211"/>
    </source>
</evidence>
<evidence type="ECO:0000256" key="1">
    <source>
        <dbReference type="ARBA" id="ARBA00001936"/>
    </source>
</evidence>
<dbReference type="PIRSF" id="PIRSF001235">
    <property type="entry name" value="Amidase_carbamoylase"/>
    <property type="match status" value="1"/>
</dbReference>
<proteinExistence type="predicted"/>
<dbReference type="PANTHER" id="PTHR32494:SF19">
    <property type="entry name" value="ALLANTOATE DEIMINASE-RELATED"/>
    <property type="match status" value="1"/>
</dbReference>
<dbReference type="InterPro" id="IPR036264">
    <property type="entry name" value="Bact_exopeptidase_dim_dom"/>
</dbReference>
<keyword evidence="5" id="KW-0464">Manganese</keyword>
<gene>
    <name evidence="8" type="ORF">GAYE_SCF19G3987</name>
</gene>
<dbReference type="InterPro" id="IPR002933">
    <property type="entry name" value="Peptidase_M20"/>
</dbReference>
<feature type="domain" description="Peptidase M20 dimerisation" evidence="7">
    <location>
        <begin position="246"/>
        <end position="340"/>
    </location>
</feature>
<keyword evidence="9" id="KW-1185">Reference proteome</keyword>
<keyword evidence="4" id="KW-0378">Hydrolase</keyword>
<evidence type="ECO:0000256" key="4">
    <source>
        <dbReference type="ARBA" id="ARBA00022801"/>
    </source>
</evidence>
<reference evidence="8 9" key="1">
    <citation type="submission" date="2022-07" db="EMBL/GenBank/DDBJ databases">
        <title>Genome-wide signatures of adaptation to extreme environments.</title>
        <authorList>
            <person name="Cho C.H."/>
            <person name="Yoon H.S."/>
        </authorList>
    </citation>
    <scope>NUCLEOTIDE SEQUENCE [LARGE SCALE GENOMIC DNA]</scope>
    <source>
        <strain evidence="8 9">108.79 E11</strain>
    </source>
</reference>
<dbReference type="Gene3D" id="3.40.630.10">
    <property type="entry name" value="Zn peptidases"/>
    <property type="match status" value="1"/>
</dbReference>
<comment type="cofactor">
    <cofactor evidence="1">
        <name>Mn(2+)</name>
        <dbReference type="ChEBI" id="CHEBI:29035"/>
    </cofactor>
</comment>
<organism evidence="8 9">
    <name type="scientific">Galdieria yellowstonensis</name>
    <dbReference type="NCBI Taxonomy" id="3028027"/>
    <lineage>
        <taxon>Eukaryota</taxon>
        <taxon>Rhodophyta</taxon>
        <taxon>Bangiophyceae</taxon>
        <taxon>Galdieriales</taxon>
        <taxon>Galdieriaceae</taxon>
        <taxon>Galdieria</taxon>
    </lineage>
</organism>
<dbReference type="SUPFAM" id="SSF53187">
    <property type="entry name" value="Zn-dependent exopeptidases"/>
    <property type="match status" value="1"/>
</dbReference>
<evidence type="ECO:0000259" key="7">
    <source>
        <dbReference type="Pfam" id="PF07687"/>
    </source>
</evidence>
<dbReference type="EMBL" id="JANCYU010000036">
    <property type="protein sequence ID" value="KAK4526076.1"/>
    <property type="molecule type" value="Genomic_DNA"/>
</dbReference>
<dbReference type="PANTHER" id="PTHR32494">
    <property type="entry name" value="ALLANTOATE DEIMINASE-RELATED"/>
    <property type="match status" value="1"/>
</dbReference>
<feature type="chain" id="PRO_5043787849" description="Peptidase M20 dimerisation domain-containing protein" evidence="6">
    <location>
        <begin position="23"/>
        <end position="440"/>
    </location>
</feature>
<evidence type="ECO:0000256" key="6">
    <source>
        <dbReference type="SAM" id="SignalP"/>
    </source>
</evidence>
<dbReference type="Pfam" id="PF07687">
    <property type="entry name" value="M20_dimer"/>
    <property type="match status" value="1"/>
</dbReference>
<dbReference type="Gene3D" id="3.30.70.360">
    <property type="match status" value="1"/>
</dbReference>
<dbReference type="AlphaFoldDB" id="A0AAV9IFS3"/>
<keyword evidence="3" id="KW-0479">Metal-binding</keyword>
<dbReference type="NCBIfam" id="TIGR01879">
    <property type="entry name" value="hydantase"/>
    <property type="match status" value="1"/>
</dbReference>
<comment type="subunit">
    <text evidence="2">Homodimer.</text>
</comment>
<dbReference type="GO" id="GO:0016813">
    <property type="term" value="F:hydrolase activity, acting on carbon-nitrogen (but not peptide) bonds, in linear amidines"/>
    <property type="evidence" value="ECO:0007669"/>
    <property type="project" value="InterPro"/>
</dbReference>
<dbReference type="NCBIfam" id="NF006771">
    <property type="entry name" value="PRK09290.1-5"/>
    <property type="match status" value="1"/>
</dbReference>
<keyword evidence="6" id="KW-0732">Signal</keyword>
<dbReference type="CDD" id="cd03884">
    <property type="entry name" value="M20_bAS"/>
    <property type="match status" value="1"/>
</dbReference>
<accession>A0AAV9IFS3</accession>
<evidence type="ECO:0000313" key="9">
    <source>
        <dbReference type="Proteomes" id="UP001300502"/>
    </source>
</evidence>